<accession>T2M7T3</accession>
<dbReference type="GO" id="GO:0048255">
    <property type="term" value="P:mRNA stabilization"/>
    <property type="evidence" value="ECO:0007669"/>
    <property type="project" value="TreeGrafter"/>
</dbReference>
<dbReference type="OMA" id="RHAYSTW"/>
<evidence type="ECO:0000256" key="1">
    <source>
        <dbReference type="ARBA" id="ARBA00007631"/>
    </source>
</evidence>
<proteinExistence type="evidence at transcript level"/>
<sequence length="398" mass="46733">MDSNKMYILDYEEVCRLEEVLGSVIQVHGRGNFPTLEVKPKDFIKQLTAKLLLQELSITDYRLNGSTASYVLNGQNEDHDNYTYNDLDLIFNINLKSSSDFMKVKDSVLETLMDFLPAEVSKERMSGCTMNEAYVRKMVKITNKQDNWSLISLTNDQGRNIELKFVDSMKRKFEFSVDSFQILLDSLIKFQDLQNDIKMSPTLYPSVKAESVYGDFEEARYHLRNKLIATKNPEEIRGGGLMKYCSLLCRDFKPVSEEIRNMEKYMCSRFFIDFKDVPSQQQKLERYLQSHDLENNNKRYKYLTILHNVIEKSTVCLMGHERRQTLCMITNLTNQVYQPSNYQHITVFYSVPPYMHSYTDNYRHTYYPTQHYAIPNNRNNEYVLIGSWNTPEVASYSC</sequence>
<dbReference type="InterPro" id="IPR012937">
    <property type="entry name" value="TET5"/>
</dbReference>
<protein>
    <recommendedName>
        <fullName evidence="2">polynucleotide adenylyltransferase</fullName>
        <ecNumber evidence="2">2.7.7.19</ecNumber>
    </recommendedName>
</protein>
<dbReference type="GO" id="GO:1990817">
    <property type="term" value="F:poly(A) RNA polymerase activity"/>
    <property type="evidence" value="ECO:0007669"/>
    <property type="project" value="UniProtKB-EC"/>
</dbReference>
<dbReference type="GO" id="GO:0003723">
    <property type="term" value="F:RNA binding"/>
    <property type="evidence" value="ECO:0007669"/>
    <property type="project" value="TreeGrafter"/>
</dbReference>
<keyword evidence="3" id="KW-0808">Transferase</keyword>
<evidence type="ECO:0000256" key="2">
    <source>
        <dbReference type="ARBA" id="ARBA00012388"/>
    </source>
</evidence>
<dbReference type="SMART" id="SM01153">
    <property type="entry name" value="DUF1693"/>
    <property type="match status" value="1"/>
</dbReference>
<dbReference type="PANTHER" id="PTHR12974:SF36">
    <property type="entry name" value="POLYNUCLEOTIDE ADENYLYLTRANSFERASE"/>
    <property type="match status" value="1"/>
</dbReference>
<dbReference type="Pfam" id="PF07984">
    <property type="entry name" value="NTP_transf_7"/>
    <property type="match status" value="1"/>
</dbReference>
<dbReference type="EMBL" id="HAAD01001800">
    <property type="protein sequence ID" value="CDG68032.1"/>
    <property type="molecule type" value="mRNA"/>
</dbReference>
<comment type="similarity">
    <text evidence="1">Belongs to the TENT family.</text>
</comment>
<dbReference type="KEGG" id="hmg:100205372"/>
<evidence type="ECO:0000256" key="3">
    <source>
        <dbReference type="ARBA" id="ARBA00022679"/>
    </source>
</evidence>
<comment type="catalytic activity">
    <reaction evidence="4">
        <text>RNA(n) + ATP = RNA(n)-3'-adenine ribonucleotide + diphosphate</text>
        <dbReference type="Rhea" id="RHEA:11332"/>
        <dbReference type="Rhea" id="RHEA-COMP:14527"/>
        <dbReference type="Rhea" id="RHEA-COMP:17347"/>
        <dbReference type="ChEBI" id="CHEBI:30616"/>
        <dbReference type="ChEBI" id="CHEBI:33019"/>
        <dbReference type="ChEBI" id="CHEBI:140395"/>
        <dbReference type="ChEBI" id="CHEBI:173115"/>
        <dbReference type="EC" id="2.7.7.19"/>
    </reaction>
    <physiologicalReaction direction="left-to-right" evidence="4">
        <dbReference type="Rhea" id="RHEA:11333"/>
    </physiologicalReaction>
</comment>
<dbReference type="AlphaFoldDB" id="T2M7T3"/>
<dbReference type="OrthoDB" id="10065073at2759"/>
<evidence type="ECO:0000256" key="4">
    <source>
        <dbReference type="ARBA" id="ARBA00047933"/>
    </source>
</evidence>
<organism evidence="5">
    <name type="scientific">Hydra vulgaris</name>
    <name type="common">Hydra</name>
    <name type="synonym">Hydra attenuata</name>
    <dbReference type="NCBI Taxonomy" id="6087"/>
    <lineage>
        <taxon>Eukaryota</taxon>
        <taxon>Metazoa</taxon>
        <taxon>Cnidaria</taxon>
        <taxon>Hydrozoa</taxon>
        <taxon>Hydroidolina</taxon>
        <taxon>Anthoathecata</taxon>
        <taxon>Aplanulata</taxon>
        <taxon>Hydridae</taxon>
        <taxon>Hydra</taxon>
    </lineage>
</organism>
<reference evidence="5" key="1">
    <citation type="journal article" date="2013" name="Genome Biol. Evol.">
        <title>Punctuated emergences of genetic and phenotypic innovations in eumetazoan, bilaterian, euteleostome, and hominidae ancestors.</title>
        <authorList>
            <person name="Wenger Y."/>
            <person name="Galliot B."/>
        </authorList>
    </citation>
    <scope>NUCLEOTIDE SEQUENCE</scope>
    <source>
        <tissue evidence="5">Whole animals</tissue>
    </source>
</reference>
<dbReference type="PANTHER" id="PTHR12974">
    <property type="entry name" value="PRION-LIKE- Q/N-RICH -DOMAIN-BEARING PROTEIN PROTEIN 44"/>
    <property type="match status" value="1"/>
</dbReference>
<gene>
    <name evidence="5" type="primary">FAM46A</name>
</gene>
<evidence type="ECO:0000313" key="5">
    <source>
        <dbReference type="EMBL" id="CDG68032.1"/>
    </source>
</evidence>
<name>T2M7T3_HYDVU</name>
<dbReference type="EC" id="2.7.7.19" evidence="2"/>